<dbReference type="EMBL" id="FJOG01000044">
    <property type="protein sequence ID" value="CZR67494.1"/>
    <property type="molecule type" value="Genomic_DNA"/>
</dbReference>
<sequence length="327" mass="37640">MDPKTLGGKHPGHLPGEILVLIGEMLNPAESATFSLCCKDVKTKLNSKFLVYVREADVSDYLSRWQLPTYNGEYEGEIILNKRERARKGFLRLLARDAKSEVYCEYCLNLHKPEDEGEIGDFDDRVVRLCTLMSRWKFTFSTAQMIVRGENEGTDTTYLKAINKTEVRRKFVHLKIYEGWKETWCARFVLGLQKDTCSCENRIGFCTQERTLTSLKRGIMSRPEYHASIWMSGDQGQDLVEQASWDPERLHQCEYCKTISQVQSLDLEFTLAIVITSWHDLVTAKIPQVMTGTDTFQNPLYDQAGTNYHLALARWTLGVETGEHWEV</sequence>
<organism evidence="1 2">
    <name type="scientific">Phialocephala subalpina</name>
    <dbReference type="NCBI Taxonomy" id="576137"/>
    <lineage>
        <taxon>Eukaryota</taxon>
        <taxon>Fungi</taxon>
        <taxon>Dikarya</taxon>
        <taxon>Ascomycota</taxon>
        <taxon>Pezizomycotina</taxon>
        <taxon>Leotiomycetes</taxon>
        <taxon>Helotiales</taxon>
        <taxon>Mollisiaceae</taxon>
        <taxon>Phialocephala</taxon>
        <taxon>Phialocephala fortinii species complex</taxon>
    </lineage>
</organism>
<reference evidence="1 2" key="1">
    <citation type="submission" date="2016-03" db="EMBL/GenBank/DDBJ databases">
        <authorList>
            <person name="Ploux O."/>
        </authorList>
    </citation>
    <scope>NUCLEOTIDE SEQUENCE [LARGE SCALE GENOMIC DNA]</scope>
    <source>
        <strain evidence="1 2">UAMH 11012</strain>
    </source>
</reference>
<accession>A0A1L7XR27</accession>
<dbReference type="AlphaFoldDB" id="A0A1L7XR27"/>
<dbReference type="Proteomes" id="UP000184330">
    <property type="component" value="Unassembled WGS sequence"/>
</dbReference>
<name>A0A1L7XR27_9HELO</name>
<protein>
    <submittedName>
        <fullName evidence="1">Uncharacterized protein</fullName>
    </submittedName>
</protein>
<gene>
    <name evidence="1" type="ORF">PAC_17393</name>
</gene>
<proteinExistence type="predicted"/>
<evidence type="ECO:0000313" key="2">
    <source>
        <dbReference type="Proteomes" id="UP000184330"/>
    </source>
</evidence>
<evidence type="ECO:0000313" key="1">
    <source>
        <dbReference type="EMBL" id="CZR67494.1"/>
    </source>
</evidence>
<keyword evidence="2" id="KW-1185">Reference proteome</keyword>